<gene>
    <name evidence="1" type="ORF">MEUPH1_LOCUS16263</name>
</gene>
<keyword evidence="2" id="KW-1185">Reference proteome</keyword>
<organism evidence="1 2">
    <name type="scientific">Macrosiphum euphorbiae</name>
    <name type="common">potato aphid</name>
    <dbReference type="NCBI Taxonomy" id="13131"/>
    <lineage>
        <taxon>Eukaryota</taxon>
        <taxon>Metazoa</taxon>
        <taxon>Ecdysozoa</taxon>
        <taxon>Arthropoda</taxon>
        <taxon>Hexapoda</taxon>
        <taxon>Insecta</taxon>
        <taxon>Pterygota</taxon>
        <taxon>Neoptera</taxon>
        <taxon>Paraneoptera</taxon>
        <taxon>Hemiptera</taxon>
        <taxon>Sternorrhyncha</taxon>
        <taxon>Aphidomorpha</taxon>
        <taxon>Aphidoidea</taxon>
        <taxon>Aphididae</taxon>
        <taxon>Macrosiphini</taxon>
        <taxon>Macrosiphum</taxon>
    </lineage>
</organism>
<dbReference type="AlphaFoldDB" id="A0AAV0WYE6"/>
<protein>
    <submittedName>
        <fullName evidence="1">Uncharacterized protein</fullName>
    </submittedName>
</protein>
<reference evidence="1 2" key="1">
    <citation type="submission" date="2023-01" db="EMBL/GenBank/DDBJ databases">
        <authorList>
            <person name="Whitehead M."/>
        </authorList>
    </citation>
    <scope>NUCLEOTIDE SEQUENCE [LARGE SCALE GENOMIC DNA]</scope>
</reference>
<evidence type="ECO:0000313" key="2">
    <source>
        <dbReference type="Proteomes" id="UP001160148"/>
    </source>
</evidence>
<name>A0AAV0WYE6_9HEMI</name>
<sequence length="179" mass="21871">MFDTYEERADNKSGHKMYRKIRKRKRELTVDEKREGEINFEIRYSLRINTYYAIIDKLHSELERRNLYYDEANKKFNFLFQIIKLSPLEAYKKTQILQNIYKNDFSSLFANECIQFRSYLMSITENIRPKTIVDIFIRTKNLPELFPYVYLYSIKDVFMLVKVQLFSREIIFSIKVKSY</sequence>
<accession>A0AAV0WYE6</accession>
<comment type="caution">
    <text evidence="1">The sequence shown here is derived from an EMBL/GenBank/DDBJ whole genome shotgun (WGS) entry which is preliminary data.</text>
</comment>
<evidence type="ECO:0000313" key="1">
    <source>
        <dbReference type="EMBL" id="CAI6361040.1"/>
    </source>
</evidence>
<proteinExistence type="predicted"/>
<dbReference type="Proteomes" id="UP001160148">
    <property type="component" value="Unassembled WGS sequence"/>
</dbReference>
<dbReference type="EMBL" id="CARXXK010000003">
    <property type="protein sequence ID" value="CAI6361040.1"/>
    <property type="molecule type" value="Genomic_DNA"/>
</dbReference>